<proteinExistence type="predicted"/>
<dbReference type="Proteomes" id="UP000646053">
    <property type="component" value="Unassembled WGS sequence"/>
</dbReference>
<reference evidence="2" key="1">
    <citation type="submission" date="2019-12" db="EMBL/GenBank/DDBJ databases">
        <title>High-Quality draft genome sequences of three cyanobacteria isolated from the limestone walls of the Old Cathedral of Coimbra.</title>
        <authorList>
            <person name="Tiago I."/>
            <person name="Soares F."/>
            <person name="Portugal A."/>
        </authorList>
    </citation>
    <scope>NUCLEOTIDE SEQUENCE</scope>
    <source>
        <strain evidence="2">A</strain>
    </source>
</reference>
<name>A0A8J7Z1D9_9CYAN</name>
<evidence type="ECO:0000313" key="2">
    <source>
        <dbReference type="EMBL" id="NDJ17874.1"/>
    </source>
</evidence>
<feature type="compositionally biased region" description="Polar residues" evidence="1">
    <location>
        <begin position="31"/>
        <end position="45"/>
    </location>
</feature>
<evidence type="ECO:0000313" key="3">
    <source>
        <dbReference type="Proteomes" id="UP000646053"/>
    </source>
</evidence>
<sequence length="152" mass="16699">MKNFSVQSLAACSLLVLVSLTGCPGQDRRSVNQPTQVRRASPSTSHNREGQAPANIPPTQARRTPKTFGDAANNQIDNLESLTRTVEDEARIQVSQDQGVDLTLLSCASLTAKAAQFKAIYEQSLRIGDTARARQANKLERQVRSQIYTKRC</sequence>
<keyword evidence="3" id="KW-1185">Reference proteome</keyword>
<dbReference type="AlphaFoldDB" id="A0A8J7Z1D9"/>
<feature type="region of interest" description="Disordered" evidence="1">
    <location>
        <begin position="25"/>
        <end position="73"/>
    </location>
</feature>
<gene>
    <name evidence="2" type="ORF">GS601_11310</name>
</gene>
<accession>A0A8J7Z1D9</accession>
<comment type="caution">
    <text evidence="2">The sequence shown here is derived from an EMBL/GenBank/DDBJ whole genome shotgun (WGS) entry which is preliminary data.</text>
</comment>
<dbReference type="RefSeq" id="WP_162423392.1">
    <property type="nucleotide sequence ID" value="NZ_WVIE01000011.1"/>
</dbReference>
<dbReference type="PROSITE" id="PS51257">
    <property type="entry name" value="PROKAR_LIPOPROTEIN"/>
    <property type="match status" value="1"/>
</dbReference>
<organism evidence="2 3">
    <name type="scientific">Myxacorys almedinensis A</name>
    <dbReference type="NCBI Taxonomy" id="2690445"/>
    <lineage>
        <taxon>Bacteria</taxon>
        <taxon>Bacillati</taxon>
        <taxon>Cyanobacteriota</taxon>
        <taxon>Cyanophyceae</taxon>
        <taxon>Leptolyngbyales</taxon>
        <taxon>Leptolyngbyaceae</taxon>
        <taxon>Myxacorys</taxon>
        <taxon>Myxacorys almedinensis</taxon>
    </lineage>
</organism>
<protein>
    <submittedName>
        <fullName evidence="2">Uncharacterized protein</fullName>
    </submittedName>
</protein>
<evidence type="ECO:0000256" key="1">
    <source>
        <dbReference type="SAM" id="MobiDB-lite"/>
    </source>
</evidence>
<dbReference type="EMBL" id="WVIE01000011">
    <property type="protein sequence ID" value="NDJ17874.1"/>
    <property type="molecule type" value="Genomic_DNA"/>
</dbReference>